<accession>A0A1D3SFT3</accession>
<keyword evidence="5" id="KW-0469">Meiosis</keyword>
<evidence type="ECO:0000256" key="2">
    <source>
        <dbReference type="ARBA" id="ARBA00004286"/>
    </source>
</evidence>
<dbReference type="PANTHER" id="PTHR48225:SF7">
    <property type="entry name" value="MEIOSIS-SPECIFIC PROTEIN HOP1"/>
    <property type="match status" value="1"/>
</dbReference>
<sequence>MISRMSVRTHTNVEALTKQDSVNMMKNIIKLGISLVTYLRNLFEEKAYEEVCIQELKLKRLLPINSESHMIINWLEKGVFDAIEKEYLRILILDINDIYDNTLECYKFSFSYNTAKGGEIDITLETSANNDPNNLGNNTTTTANNNNNNNNNDNGAMEYSGLMEERRKNYNLNRLQNIKDRLLNKNGAKQKKEPSLLLKKNAKEKTYELLRSLVLLTQTLSPLPEKTYLSMKLLYYDEIVPYNYQPPYFRNPGNRDLLKFMSMPKENFVGKIDTGHHFLSIIVNSTCNNSTQENSAYEYYSNSNKMESNTNVKDMHNEYNQNNAIDNHADNYATNLGTHLSNNYNRNINKGYTDDAFHSYHHKYCNSTYSKYYNSCINKYYGNYTNIHKTNGYESEQSKCCSLFHDEEQYEYLKNYLKKCKRNDDKNDYIITDDDENNKTLEQNYLDHTHRIYKNRRTKHYAHAPKMEQYFTQNNEYITNGQRLQLNKIKKNERDTRIRKTNRNKLLAGSILNNTNPDDSIITRKRKTKNPSLARILKSNNYPEYSSNSESNECCVKLGKIISQNNINENDNDNGDDCVQVEKREIENYKKNKNRISDDNQGYEIKKNKYKKKNNPIQVISSNYHPNNTHINTTFPLKTRKKSQNNYTINETDLQSSTIKMATDKLLQEKEATCEENDIQMNTRGRRYNFSKEFNQNSSPKSQINTKEKIRNRRIDKEKQRIINEHITISKKNKLLGRIKIYITRYKILDISRIKKKIPTASINDINNVLNNLINENIIQKNEDNSYIFVKNKNSQNIKSTSIQKNRDLNYQNGDGHLQNGTEAHNTSIMLDQQKFNIYSTNNDANYIDKSSNEQNTIFDISKESDTKNLEKQGKDIDKTKYPISNVYDNSKHVTNPPNNDNPSYLPTNNLNKLSMQKGNTNEIAKIAENNELEEAAEINNDIQKLYDDVYSLCQKTKYVNKEIITKGLRIYPLLSKPLMNRLMKEGVLKKKLIKNKGYESNIFVPIENIFQGNKSSNSNENVLTENENFPSKDFCDNIKAD</sequence>
<keyword evidence="4" id="KW-0539">Nucleus</keyword>
<protein>
    <submittedName>
        <fullName evidence="8">HORMA domain protein, putative</fullName>
    </submittedName>
</protein>
<reference evidence="8 9" key="1">
    <citation type="submission" date="2016-08" db="EMBL/GenBank/DDBJ databases">
        <authorList>
            <consortium name="Pathogen Informatics"/>
        </authorList>
    </citation>
    <scope>NUCLEOTIDE SEQUENCE [LARGE SCALE GENOMIC DNA]</scope>
    <source>
        <strain evidence="8 9">SP11 RLL</strain>
    </source>
</reference>
<keyword evidence="3" id="KW-0158">Chromosome</keyword>
<dbReference type="InterPro" id="IPR051294">
    <property type="entry name" value="HORMA_MeioticProgression"/>
</dbReference>
<evidence type="ECO:0000256" key="6">
    <source>
        <dbReference type="SAM" id="Coils"/>
    </source>
</evidence>
<proteinExistence type="predicted"/>
<evidence type="ECO:0000256" key="1">
    <source>
        <dbReference type="ARBA" id="ARBA00004123"/>
    </source>
</evidence>
<dbReference type="SUPFAM" id="SSF56019">
    <property type="entry name" value="The spindle assembly checkpoint protein mad2"/>
    <property type="match status" value="1"/>
</dbReference>
<dbReference type="PROSITE" id="PS50815">
    <property type="entry name" value="HORMA"/>
    <property type="match status" value="1"/>
</dbReference>
<feature type="domain" description="HORMA" evidence="7">
    <location>
        <begin position="19"/>
        <end position="283"/>
    </location>
</feature>
<dbReference type="Gene3D" id="3.30.900.10">
    <property type="entry name" value="HORMA domain"/>
    <property type="match status" value="1"/>
</dbReference>
<dbReference type="Proteomes" id="UP000219974">
    <property type="component" value="Chromosome 14"/>
</dbReference>
<dbReference type="InterPro" id="IPR036570">
    <property type="entry name" value="HORMA_dom_sf"/>
</dbReference>
<dbReference type="GO" id="GO:0005694">
    <property type="term" value="C:chromosome"/>
    <property type="evidence" value="ECO:0007669"/>
    <property type="project" value="UniProtKB-SubCell"/>
</dbReference>
<evidence type="ECO:0000259" key="7">
    <source>
        <dbReference type="PROSITE" id="PS50815"/>
    </source>
</evidence>
<dbReference type="PANTHER" id="PTHR48225">
    <property type="entry name" value="HORMA DOMAIN-CONTAINING PROTEIN 1"/>
    <property type="match status" value="1"/>
</dbReference>
<dbReference type="GO" id="GO:0005634">
    <property type="term" value="C:nucleus"/>
    <property type="evidence" value="ECO:0007669"/>
    <property type="project" value="UniProtKB-SubCell"/>
</dbReference>
<dbReference type="AlphaFoldDB" id="A0A1D3SFT3"/>
<keyword evidence="6" id="KW-0175">Coiled coil</keyword>
<dbReference type="GO" id="GO:0051321">
    <property type="term" value="P:meiotic cell cycle"/>
    <property type="evidence" value="ECO:0007669"/>
    <property type="project" value="UniProtKB-KW"/>
</dbReference>
<comment type="subcellular location">
    <subcellularLocation>
        <location evidence="2">Chromosome</location>
    </subcellularLocation>
    <subcellularLocation>
        <location evidence="1">Nucleus</location>
    </subcellularLocation>
</comment>
<evidence type="ECO:0000256" key="3">
    <source>
        <dbReference type="ARBA" id="ARBA00022454"/>
    </source>
</evidence>
<dbReference type="Pfam" id="PF02301">
    <property type="entry name" value="HORMA"/>
    <property type="match status" value="1"/>
</dbReference>
<evidence type="ECO:0000313" key="8">
    <source>
        <dbReference type="EMBL" id="SCO62447.1"/>
    </source>
</evidence>
<dbReference type="VEuPathDB" id="PlasmoDB:PBANKA_1407900"/>
<name>A0A1D3SFT3_PLABE</name>
<evidence type="ECO:0000313" key="9">
    <source>
        <dbReference type="Proteomes" id="UP000219974"/>
    </source>
</evidence>
<evidence type="ECO:0000256" key="4">
    <source>
        <dbReference type="ARBA" id="ARBA00023242"/>
    </source>
</evidence>
<dbReference type="EMBL" id="LT608278">
    <property type="protein sequence ID" value="SCO62447.1"/>
    <property type="molecule type" value="Genomic_DNA"/>
</dbReference>
<evidence type="ECO:0000256" key="5">
    <source>
        <dbReference type="ARBA" id="ARBA00023254"/>
    </source>
</evidence>
<feature type="coiled-coil region" evidence="6">
    <location>
        <begin position="579"/>
        <end position="606"/>
    </location>
</feature>
<organism evidence="8 9">
    <name type="scientific">Plasmodium berghei</name>
    <dbReference type="NCBI Taxonomy" id="5821"/>
    <lineage>
        <taxon>Eukaryota</taxon>
        <taxon>Sar</taxon>
        <taxon>Alveolata</taxon>
        <taxon>Apicomplexa</taxon>
        <taxon>Aconoidasida</taxon>
        <taxon>Haemosporida</taxon>
        <taxon>Plasmodiidae</taxon>
        <taxon>Plasmodium</taxon>
        <taxon>Plasmodium (Vinckeia)</taxon>
    </lineage>
</organism>
<dbReference type="InterPro" id="IPR003511">
    <property type="entry name" value="HORMA_dom"/>
</dbReference>
<gene>
    <name evidence="8" type="ORF">PBSP11RLL_000424000</name>
</gene>